<organism evidence="2">
    <name type="scientific">marine sediment metagenome</name>
    <dbReference type="NCBI Taxonomy" id="412755"/>
    <lineage>
        <taxon>unclassified sequences</taxon>
        <taxon>metagenomes</taxon>
        <taxon>ecological metagenomes</taxon>
    </lineage>
</organism>
<dbReference type="EMBL" id="BARV01024412">
    <property type="protein sequence ID" value="GAI46313.1"/>
    <property type="molecule type" value="Genomic_DNA"/>
</dbReference>
<reference evidence="2" key="1">
    <citation type="journal article" date="2014" name="Front. Microbiol.">
        <title>High frequency of phylogenetically diverse reductive dehalogenase-homologous genes in deep subseafloor sedimentary metagenomes.</title>
        <authorList>
            <person name="Kawai M."/>
            <person name="Futagami T."/>
            <person name="Toyoda A."/>
            <person name="Takaki Y."/>
            <person name="Nishi S."/>
            <person name="Hori S."/>
            <person name="Arai W."/>
            <person name="Tsubouchi T."/>
            <person name="Morono Y."/>
            <person name="Uchiyama I."/>
            <person name="Ito T."/>
            <person name="Fujiyama A."/>
            <person name="Inagaki F."/>
            <person name="Takami H."/>
        </authorList>
    </citation>
    <scope>NUCLEOTIDE SEQUENCE</scope>
    <source>
        <strain evidence="2">Expedition CK06-06</strain>
    </source>
</reference>
<proteinExistence type="predicted"/>
<dbReference type="PANTHER" id="PTHR11609">
    <property type="entry name" value="PURINE BIOSYNTHESIS PROTEIN 6/7, PUR6/7"/>
    <property type="match status" value="1"/>
</dbReference>
<dbReference type="Gene3D" id="3.40.50.20">
    <property type="match status" value="1"/>
</dbReference>
<dbReference type="AlphaFoldDB" id="X1NRT0"/>
<feature type="domain" description="PurT/PurK-like preATP-grasp" evidence="1">
    <location>
        <begin position="1"/>
        <end position="97"/>
    </location>
</feature>
<comment type="caution">
    <text evidence="2">The sequence shown here is derived from an EMBL/GenBank/DDBJ whole genome shotgun (WGS) entry which is preliminary data.</text>
</comment>
<dbReference type="Pfam" id="PF22660">
    <property type="entry name" value="RS_preATP-grasp-like"/>
    <property type="match status" value="1"/>
</dbReference>
<gene>
    <name evidence="2" type="ORF">S06H3_39854</name>
</gene>
<dbReference type="SUPFAM" id="SSF52440">
    <property type="entry name" value="PreATP-grasp domain"/>
    <property type="match status" value="1"/>
</dbReference>
<dbReference type="PANTHER" id="PTHR11609:SF5">
    <property type="entry name" value="PHOSPHORIBOSYLAMINOIMIDAZOLE CARBOXYLASE"/>
    <property type="match status" value="1"/>
</dbReference>
<feature type="non-terminal residue" evidence="2">
    <location>
        <position position="131"/>
    </location>
</feature>
<evidence type="ECO:0000259" key="1">
    <source>
        <dbReference type="Pfam" id="PF22660"/>
    </source>
</evidence>
<name>X1NRT0_9ZZZZ</name>
<dbReference type="InterPro" id="IPR016185">
    <property type="entry name" value="PreATP-grasp_dom_sf"/>
</dbReference>
<sequence>MKIGILGGGQLGRMLLQQAANYVVETYVLENDENCPAAHLCHHFTKGDITNFNDVYNFGKQLDALTIEIESVNVAALEKLEAEGVTIYPKPSAIKIIKNKILQKQFYKENQIPTSEFVITATLDELKAHAH</sequence>
<dbReference type="InterPro" id="IPR054350">
    <property type="entry name" value="PurT/PurK_preATP-grasp"/>
</dbReference>
<accession>X1NRT0</accession>
<evidence type="ECO:0000313" key="2">
    <source>
        <dbReference type="EMBL" id="GAI46313.1"/>
    </source>
</evidence>
<protein>
    <recommendedName>
        <fullName evidence="1">PurT/PurK-like preATP-grasp domain-containing protein</fullName>
    </recommendedName>
</protein>